<comment type="subcellular location">
    <subcellularLocation>
        <location evidence="8">Endomembrane system</location>
        <topology evidence="8">Single-pass type IV membrane protein</topology>
    </subcellularLocation>
</comment>
<evidence type="ECO:0000256" key="3">
    <source>
        <dbReference type="ARBA" id="ARBA00022692"/>
    </source>
</evidence>
<keyword evidence="9" id="KW-0175">Coiled coil</keyword>
<dbReference type="InterPro" id="IPR001388">
    <property type="entry name" value="Synaptobrevin-like"/>
</dbReference>
<dbReference type="AlphaFoldDB" id="A0A2V0NS61"/>
<dbReference type="GO" id="GO:0015031">
    <property type="term" value="P:protein transport"/>
    <property type="evidence" value="ECO:0007669"/>
    <property type="project" value="UniProtKB-KW"/>
</dbReference>
<dbReference type="InParanoid" id="A0A2V0NS61"/>
<dbReference type="FunFam" id="1.20.5.110:FF:000004">
    <property type="entry name" value="Vesicle-associated membrane protein 7"/>
    <property type="match status" value="1"/>
</dbReference>
<dbReference type="GO" id="GO:0016192">
    <property type="term" value="P:vesicle-mediated transport"/>
    <property type="evidence" value="ECO:0007669"/>
    <property type="project" value="InterPro"/>
</dbReference>
<evidence type="ECO:0000259" key="12">
    <source>
        <dbReference type="PROSITE" id="PS50892"/>
    </source>
</evidence>
<dbReference type="InterPro" id="IPR011012">
    <property type="entry name" value="Longin-like_dom_sf"/>
</dbReference>
<keyword evidence="6 10" id="KW-0472">Membrane</keyword>
<comment type="similarity">
    <text evidence="1">Belongs to the synaptobrevin family.</text>
</comment>
<dbReference type="PRINTS" id="PR00219">
    <property type="entry name" value="SYNAPTOBREVN"/>
</dbReference>
<dbReference type="Gene3D" id="1.20.5.110">
    <property type="match status" value="1"/>
</dbReference>
<feature type="domain" description="Longin" evidence="11">
    <location>
        <begin position="8"/>
        <end position="115"/>
    </location>
</feature>
<dbReference type="PROSITE" id="PS50859">
    <property type="entry name" value="LONGIN"/>
    <property type="match status" value="1"/>
</dbReference>
<dbReference type="PROSITE" id="PS50892">
    <property type="entry name" value="V_SNARE"/>
    <property type="match status" value="1"/>
</dbReference>
<dbReference type="Gene3D" id="3.30.450.50">
    <property type="entry name" value="Longin domain"/>
    <property type="match status" value="1"/>
</dbReference>
<keyword evidence="2" id="KW-0813">Transport</keyword>
<reference evidence="13 14" key="1">
    <citation type="journal article" date="2018" name="Sci. Rep.">
        <title>Raphidocelis subcapitata (=Pseudokirchneriella subcapitata) provides an insight into genome evolution and environmental adaptations in the Sphaeropleales.</title>
        <authorList>
            <person name="Suzuki S."/>
            <person name="Yamaguchi H."/>
            <person name="Nakajima N."/>
            <person name="Kawachi M."/>
        </authorList>
    </citation>
    <scope>NUCLEOTIDE SEQUENCE [LARGE SCALE GENOMIC DNA]</scope>
    <source>
        <strain evidence="13 14">NIES-35</strain>
    </source>
</reference>
<accession>A0A2V0NS61</accession>
<dbReference type="InterPro" id="IPR042855">
    <property type="entry name" value="V_SNARE_CC"/>
</dbReference>
<name>A0A2V0NS61_9CHLO</name>
<evidence type="ECO:0000256" key="2">
    <source>
        <dbReference type="ARBA" id="ARBA00022448"/>
    </source>
</evidence>
<dbReference type="GO" id="GO:0005737">
    <property type="term" value="C:cytoplasm"/>
    <property type="evidence" value="ECO:0007669"/>
    <property type="project" value="UniProtKB-ARBA"/>
</dbReference>
<dbReference type="OrthoDB" id="248747at2759"/>
<evidence type="ECO:0000256" key="7">
    <source>
        <dbReference type="ARBA" id="ARBA00037493"/>
    </source>
</evidence>
<comment type="caution">
    <text evidence="13">The sequence shown here is derived from an EMBL/GenBank/DDBJ whole genome shotgun (WGS) entry which is preliminary data.</text>
</comment>
<organism evidence="13 14">
    <name type="scientific">Raphidocelis subcapitata</name>
    <dbReference type="NCBI Taxonomy" id="307507"/>
    <lineage>
        <taxon>Eukaryota</taxon>
        <taxon>Viridiplantae</taxon>
        <taxon>Chlorophyta</taxon>
        <taxon>core chlorophytes</taxon>
        <taxon>Chlorophyceae</taxon>
        <taxon>CS clade</taxon>
        <taxon>Sphaeropleales</taxon>
        <taxon>Selenastraceae</taxon>
        <taxon>Raphidocelis</taxon>
    </lineage>
</organism>
<dbReference type="Pfam" id="PF13774">
    <property type="entry name" value="Longin"/>
    <property type="match status" value="1"/>
</dbReference>
<keyword evidence="5 10" id="KW-1133">Transmembrane helix</keyword>
<dbReference type="SUPFAM" id="SSF58038">
    <property type="entry name" value="SNARE fusion complex"/>
    <property type="match status" value="1"/>
</dbReference>
<keyword evidence="4" id="KW-0653">Protein transport</keyword>
<evidence type="ECO:0000313" key="13">
    <source>
        <dbReference type="EMBL" id="GBF87675.1"/>
    </source>
</evidence>
<dbReference type="Proteomes" id="UP000247498">
    <property type="component" value="Unassembled WGS sequence"/>
</dbReference>
<dbReference type="SMART" id="SM01270">
    <property type="entry name" value="Longin"/>
    <property type="match status" value="1"/>
</dbReference>
<keyword evidence="3 10" id="KW-0812">Transmembrane</keyword>
<dbReference type="GO" id="GO:0016020">
    <property type="term" value="C:membrane"/>
    <property type="evidence" value="ECO:0007669"/>
    <property type="project" value="InterPro"/>
</dbReference>
<gene>
    <name evidence="13" type="ORF">Rsub_00386</name>
</gene>
<dbReference type="CDD" id="cd14824">
    <property type="entry name" value="Longin"/>
    <property type="match status" value="1"/>
</dbReference>
<evidence type="ECO:0000256" key="10">
    <source>
        <dbReference type="SAM" id="Phobius"/>
    </source>
</evidence>
<dbReference type="GO" id="GO:0012505">
    <property type="term" value="C:endomembrane system"/>
    <property type="evidence" value="ECO:0007669"/>
    <property type="project" value="UniProtKB-SubCell"/>
</dbReference>
<evidence type="ECO:0000259" key="11">
    <source>
        <dbReference type="PROSITE" id="PS50859"/>
    </source>
</evidence>
<evidence type="ECO:0000256" key="5">
    <source>
        <dbReference type="ARBA" id="ARBA00022989"/>
    </source>
</evidence>
<evidence type="ECO:0000256" key="1">
    <source>
        <dbReference type="ARBA" id="ARBA00008025"/>
    </source>
</evidence>
<dbReference type="PANTHER" id="PTHR21136">
    <property type="entry name" value="SNARE PROTEINS"/>
    <property type="match status" value="1"/>
</dbReference>
<protein>
    <submittedName>
        <fullName evidence="13">R-SNARE VAMP72-family protein</fullName>
    </submittedName>
</protein>
<evidence type="ECO:0000256" key="4">
    <source>
        <dbReference type="ARBA" id="ARBA00022927"/>
    </source>
</evidence>
<proteinExistence type="inferred from homology"/>
<dbReference type="InterPro" id="IPR051097">
    <property type="entry name" value="Synaptobrevin-like_transport"/>
</dbReference>
<feature type="domain" description="V-SNARE coiled-coil homology" evidence="12">
    <location>
        <begin position="131"/>
        <end position="191"/>
    </location>
</feature>
<feature type="transmembrane region" description="Helical" evidence="10">
    <location>
        <begin position="195"/>
        <end position="220"/>
    </location>
</feature>
<dbReference type="STRING" id="307507.A0A2V0NS61"/>
<dbReference type="PANTHER" id="PTHR21136:SF168">
    <property type="entry name" value="VESICLE-ASSOCIATED MEMBRANE PROTEIN 9"/>
    <property type="match status" value="1"/>
</dbReference>
<evidence type="ECO:0000256" key="6">
    <source>
        <dbReference type="ARBA" id="ARBA00023136"/>
    </source>
</evidence>
<dbReference type="InterPro" id="IPR010908">
    <property type="entry name" value="Longin_dom"/>
</dbReference>
<comment type="function">
    <text evidence="7">Involved in the targeting and/or fusion of transport vesicles to their target membrane.</text>
</comment>
<sequence>MPGLEYAAVIRKDGTMVAEHKHGGGNVGEVAAQAAQQHALPSNDTRLTVTADGHTFNFLRQDGWLFCVVADEAFGRQVPFAFLDRAAQAWAGDGYPKRAEKGAAHSFDRAFGPRLREYMEHLNAHPESVDRLKAVQQKVEGVKLVMLENVDKVLVRGEKLQALADKTEELQNAAHQFRAQGRQLRKTMWWDNVKVKVAIFGSLFLILAVVIIVLACLAGGNRCTPKHAQ</sequence>
<dbReference type="EMBL" id="BDRX01000002">
    <property type="protein sequence ID" value="GBF87675.1"/>
    <property type="molecule type" value="Genomic_DNA"/>
</dbReference>
<evidence type="ECO:0000313" key="14">
    <source>
        <dbReference type="Proteomes" id="UP000247498"/>
    </source>
</evidence>
<dbReference type="SUPFAM" id="SSF64356">
    <property type="entry name" value="SNARE-like"/>
    <property type="match status" value="1"/>
</dbReference>
<dbReference type="FunCoup" id="A0A2V0NS61">
    <property type="interactions" value="1020"/>
</dbReference>
<keyword evidence="14" id="KW-1185">Reference proteome</keyword>
<evidence type="ECO:0000256" key="9">
    <source>
        <dbReference type="PROSITE-ProRule" id="PRU00290"/>
    </source>
</evidence>
<dbReference type="Pfam" id="PF00957">
    <property type="entry name" value="Synaptobrevin"/>
    <property type="match status" value="1"/>
</dbReference>
<evidence type="ECO:0000256" key="8">
    <source>
        <dbReference type="ARBA" id="ARBA00046280"/>
    </source>
</evidence>